<name>A0A318KNZ0_9NEIS</name>
<dbReference type="SUPFAM" id="SSF54909">
    <property type="entry name" value="Dimeric alpha+beta barrel"/>
    <property type="match status" value="1"/>
</dbReference>
<evidence type="ECO:0000259" key="4">
    <source>
        <dbReference type="PROSITE" id="PS50956"/>
    </source>
</evidence>
<dbReference type="GO" id="GO:0043200">
    <property type="term" value="P:response to amino acid"/>
    <property type="evidence" value="ECO:0007669"/>
    <property type="project" value="TreeGrafter"/>
</dbReference>
<dbReference type="PRINTS" id="PR00033">
    <property type="entry name" value="HTHASNC"/>
</dbReference>
<evidence type="ECO:0000313" key="6">
    <source>
        <dbReference type="Proteomes" id="UP000247555"/>
    </source>
</evidence>
<dbReference type="Gene3D" id="1.10.10.10">
    <property type="entry name" value="Winged helix-like DNA-binding domain superfamily/Winged helix DNA-binding domain"/>
    <property type="match status" value="1"/>
</dbReference>
<feature type="domain" description="HTH asnC-type" evidence="4">
    <location>
        <begin position="3"/>
        <end position="64"/>
    </location>
</feature>
<dbReference type="GO" id="GO:0005829">
    <property type="term" value="C:cytosol"/>
    <property type="evidence" value="ECO:0007669"/>
    <property type="project" value="TreeGrafter"/>
</dbReference>
<dbReference type="InterPro" id="IPR000485">
    <property type="entry name" value="AsnC-type_HTH_dom"/>
</dbReference>
<dbReference type="InterPro" id="IPR036388">
    <property type="entry name" value="WH-like_DNA-bd_sf"/>
</dbReference>
<dbReference type="EMBL" id="QJKI01000006">
    <property type="protein sequence ID" value="PXX79459.1"/>
    <property type="molecule type" value="Genomic_DNA"/>
</dbReference>
<accession>A0A318KNZ0</accession>
<dbReference type="CDD" id="cd00090">
    <property type="entry name" value="HTH_ARSR"/>
    <property type="match status" value="1"/>
</dbReference>
<dbReference type="GO" id="GO:0006355">
    <property type="term" value="P:regulation of DNA-templated transcription"/>
    <property type="evidence" value="ECO:0007669"/>
    <property type="project" value="UniProtKB-ARBA"/>
</dbReference>
<sequence length="149" mass="16214">MELDKFDRLIVESLHHNARLSGAELARRVNLSAPAVAERLHKLERAGVIRGYQAVLDPEALGSPIQCLIELTLARADYLHAQNTLAGLPELLECHRVTGDACMVLKAAVRSMSHLQALIERLSSLGSTKTSIILSSPFSGRMPPWPDAG</sequence>
<reference evidence="5 6" key="1">
    <citation type="submission" date="2018-05" db="EMBL/GenBank/DDBJ databases">
        <title>Genomic Encyclopedia of Type Strains, Phase IV (KMG-IV): sequencing the most valuable type-strain genomes for metagenomic binning, comparative biology and taxonomic classification.</title>
        <authorList>
            <person name="Goeker M."/>
        </authorList>
    </citation>
    <scope>NUCLEOTIDE SEQUENCE [LARGE SCALE GENOMIC DNA]</scope>
    <source>
        <strain evidence="5 6">DSM 29661</strain>
    </source>
</reference>
<dbReference type="SMART" id="SM00344">
    <property type="entry name" value="HTH_ASNC"/>
    <property type="match status" value="1"/>
</dbReference>
<dbReference type="SUPFAM" id="SSF46785">
    <property type="entry name" value="Winged helix' DNA-binding domain"/>
    <property type="match status" value="1"/>
</dbReference>
<dbReference type="InterPro" id="IPR019887">
    <property type="entry name" value="Tscrpt_reg_AsnC/Lrp_C"/>
</dbReference>
<dbReference type="InterPro" id="IPR011991">
    <property type="entry name" value="ArsR-like_HTH"/>
</dbReference>
<organism evidence="5 6">
    <name type="scientific">Rivihabitans pingtungensis</name>
    <dbReference type="NCBI Taxonomy" id="1054498"/>
    <lineage>
        <taxon>Bacteria</taxon>
        <taxon>Pseudomonadati</taxon>
        <taxon>Pseudomonadota</taxon>
        <taxon>Betaproteobacteria</taxon>
        <taxon>Neisseriales</taxon>
        <taxon>Aquaspirillaceae</taxon>
        <taxon>Rivihabitans</taxon>
    </lineage>
</organism>
<dbReference type="RefSeq" id="WP_245906826.1">
    <property type="nucleotide sequence ID" value="NZ_CALCOA010000203.1"/>
</dbReference>
<comment type="caution">
    <text evidence="5">The sequence shown here is derived from an EMBL/GenBank/DDBJ whole genome shotgun (WGS) entry which is preliminary data.</text>
</comment>
<dbReference type="PANTHER" id="PTHR30154:SF53">
    <property type="entry name" value="HTH-TYPE TRANSCRIPTIONAL REGULATOR LRPC"/>
    <property type="match status" value="1"/>
</dbReference>
<dbReference type="InterPro" id="IPR019888">
    <property type="entry name" value="Tscrpt_reg_AsnC-like"/>
</dbReference>
<dbReference type="GO" id="GO:0043565">
    <property type="term" value="F:sequence-specific DNA binding"/>
    <property type="evidence" value="ECO:0007669"/>
    <property type="project" value="InterPro"/>
</dbReference>
<evidence type="ECO:0000313" key="5">
    <source>
        <dbReference type="EMBL" id="PXX79459.1"/>
    </source>
</evidence>
<keyword evidence="6" id="KW-1185">Reference proteome</keyword>
<dbReference type="PROSITE" id="PS50956">
    <property type="entry name" value="HTH_ASNC_2"/>
    <property type="match status" value="1"/>
</dbReference>
<evidence type="ECO:0000256" key="2">
    <source>
        <dbReference type="ARBA" id="ARBA00023125"/>
    </source>
</evidence>
<evidence type="ECO:0000256" key="1">
    <source>
        <dbReference type="ARBA" id="ARBA00023015"/>
    </source>
</evidence>
<keyword evidence="1" id="KW-0805">Transcription regulation</keyword>
<dbReference type="PANTHER" id="PTHR30154">
    <property type="entry name" value="LEUCINE-RESPONSIVE REGULATORY PROTEIN"/>
    <property type="match status" value="1"/>
</dbReference>
<keyword evidence="2" id="KW-0238">DNA-binding</keyword>
<dbReference type="InterPro" id="IPR011008">
    <property type="entry name" value="Dimeric_a/b-barrel"/>
</dbReference>
<proteinExistence type="predicted"/>
<keyword evidence="3" id="KW-0804">Transcription</keyword>
<dbReference type="AlphaFoldDB" id="A0A318KNZ0"/>
<dbReference type="PROSITE" id="PS00519">
    <property type="entry name" value="HTH_ASNC_1"/>
    <property type="match status" value="1"/>
</dbReference>
<dbReference type="Proteomes" id="UP000247555">
    <property type="component" value="Unassembled WGS sequence"/>
</dbReference>
<dbReference type="InterPro" id="IPR019885">
    <property type="entry name" value="Tscrpt_reg_HTH_AsnC-type_CS"/>
</dbReference>
<dbReference type="Pfam" id="PF01037">
    <property type="entry name" value="AsnC_trans_reg"/>
    <property type="match status" value="1"/>
</dbReference>
<gene>
    <name evidence="5" type="ORF">DFR34_10695</name>
</gene>
<protein>
    <submittedName>
        <fullName evidence="5">AsnC family transcriptional regulator</fullName>
    </submittedName>
</protein>
<dbReference type="InterPro" id="IPR036390">
    <property type="entry name" value="WH_DNA-bd_sf"/>
</dbReference>
<dbReference type="Gene3D" id="3.30.70.920">
    <property type="match status" value="1"/>
</dbReference>
<evidence type="ECO:0000256" key="3">
    <source>
        <dbReference type="ARBA" id="ARBA00023163"/>
    </source>
</evidence>
<dbReference type="Pfam" id="PF13412">
    <property type="entry name" value="HTH_24"/>
    <property type="match status" value="1"/>
</dbReference>